<proteinExistence type="predicted"/>
<gene>
    <name evidence="1" type="ORF">EVAR_35352_1</name>
</gene>
<comment type="caution">
    <text evidence="1">The sequence shown here is derived from an EMBL/GenBank/DDBJ whole genome shotgun (WGS) entry which is preliminary data.</text>
</comment>
<dbReference type="EMBL" id="BGZK01000869">
    <property type="protein sequence ID" value="GBP63462.1"/>
    <property type="molecule type" value="Genomic_DNA"/>
</dbReference>
<dbReference type="Proteomes" id="UP000299102">
    <property type="component" value="Unassembled WGS sequence"/>
</dbReference>
<sequence>MAEGAEGARTPANVLSRDRVYSLLRNNKLDASEGCSAGVTPISTESPVRHPGLKLITKRLFRSPSSPLAESQLAKGRFKGFIKRRQHNVLPSDRECVQRARVLECEREARTPNEQGEMRRKILHMILKKKLNLLSSNLASQTTYSGGGAGAAQASATSASQSRFHFPVKEIK</sequence>
<organism evidence="1 2">
    <name type="scientific">Eumeta variegata</name>
    <name type="common">Bagworm moth</name>
    <name type="synonym">Eumeta japonica</name>
    <dbReference type="NCBI Taxonomy" id="151549"/>
    <lineage>
        <taxon>Eukaryota</taxon>
        <taxon>Metazoa</taxon>
        <taxon>Ecdysozoa</taxon>
        <taxon>Arthropoda</taxon>
        <taxon>Hexapoda</taxon>
        <taxon>Insecta</taxon>
        <taxon>Pterygota</taxon>
        <taxon>Neoptera</taxon>
        <taxon>Endopterygota</taxon>
        <taxon>Lepidoptera</taxon>
        <taxon>Glossata</taxon>
        <taxon>Ditrysia</taxon>
        <taxon>Tineoidea</taxon>
        <taxon>Psychidae</taxon>
        <taxon>Oiketicinae</taxon>
        <taxon>Eumeta</taxon>
    </lineage>
</organism>
<dbReference type="AlphaFoldDB" id="A0A4C1XKD5"/>
<reference evidence="1 2" key="1">
    <citation type="journal article" date="2019" name="Commun. Biol.">
        <title>The bagworm genome reveals a unique fibroin gene that provides high tensile strength.</title>
        <authorList>
            <person name="Kono N."/>
            <person name="Nakamura H."/>
            <person name="Ohtoshi R."/>
            <person name="Tomita M."/>
            <person name="Numata K."/>
            <person name="Arakawa K."/>
        </authorList>
    </citation>
    <scope>NUCLEOTIDE SEQUENCE [LARGE SCALE GENOMIC DNA]</scope>
</reference>
<dbReference type="OrthoDB" id="7428280at2759"/>
<name>A0A4C1XKD5_EUMVA</name>
<evidence type="ECO:0000313" key="1">
    <source>
        <dbReference type="EMBL" id="GBP63462.1"/>
    </source>
</evidence>
<evidence type="ECO:0000313" key="2">
    <source>
        <dbReference type="Proteomes" id="UP000299102"/>
    </source>
</evidence>
<protein>
    <submittedName>
        <fullName evidence="1">Uncharacterized protein</fullName>
    </submittedName>
</protein>
<accession>A0A4C1XKD5</accession>
<keyword evidence="2" id="KW-1185">Reference proteome</keyword>